<dbReference type="STRING" id="1385519.N801_04405"/>
<evidence type="ECO:0008006" key="3">
    <source>
        <dbReference type="Google" id="ProtNLM"/>
    </source>
</evidence>
<dbReference type="Proteomes" id="UP000030013">
    <property type="component" value="Unassembled WGS sequence"/>
</dbReference>
<gene>
    <name evidence="1" type="ORF">N801_04405</name>
</gene>
<dbReference type="AlphaFoldDB" id="A0A0A0JYF6"/>
<keyword evidence="2" id="KW-1185">Reference proteome</keyword>
<dbReference type="EMBL" id="AVPL01000012">
    <property type="protein sequence ID" value="KGN41774.1"/>
    <property type="molecule type" value="Genomic_DNA"/>
</dbReference>
<dbReference type="Pfam" id="PF13830">
    <property type="entry name" value="DUF4192"/>
    <property type="match status" value="1"/>
</dbReference>
<reference evidence="1 2" key="1">
    <citation type="submission" date="2013-08" db="EMBL/GenBank/DDBJ databases">
        <title>The genome sequence of Knoellia aerolata.</title>
        <authorList>
            <person name="Zhu W."/>
            <person name="Wang G."/>
        </authorList>
    </citation>
    <scope>NUCLEOTIDE SEQUENCE [LARGE SCALE GENOMIC DNA]</scope>
    <source>
        <strain evidence="1 2">DSM 18566</strain>
    </source>
</reference>
<organism evidence="1 2">
    <name type="scientific">Knoellia aerolata DSM 18566</name>
    <dbReference type="NCBI Taxonomy" id="1385519"/>
    <lineage>
        <taxon>Bacteria</taxon>
        <taxon>Bacillati</taxon>
        <taxon>Actinomycetota</taxon>
        <taxon>Actinomycetes</taxon>
        <taxon>Micrococcales</taxon>
        <taxon>Intrasporangiaceae</taxon>
        <taxon>Knoellia</taxon>
    </lineage>
</organism>
<sequence>MKITTTGEFLAVLPHQLGHQLEDCVVVAMVRDKVLGPVARTDLPCERDAPALAAQFLASLLRVEPELALIVGYETVPGASRTVRHRLHAGLRRAGVGIIDHVVVRDDSWWGACCRPSPRSLDGLVPGHLTGHALPDPSRVAAVAELVVNGSAPLASRDEVSALVAEDRAASAGVREALDRLDGACADTVDPVPDLWARVLAPEGTRGERFEATDDEVARMLHSLRDKQWRDALVACMSAVMFPLDLVDDASSMLLAAAAPAGPVRSATWSRAVLQRLLSLTRRVPDGCAQDAAAICTVTACVAWGIGNGSTAGDAVDRALWVRPGYTLAEYLGRLIEFQVRPRRQWSDVAA</sequence>
<evidence type="ECO:0000313" key="2">
    <source>
        <dbReference type="Proteomes" id="UP000030013"/>
    </source>
</evidence>
<name>A0A0A0JYF6_9MICO</name>
<dbReference type="InterPro" id="IPR025447">
    <property type="entry name" value="DUF4192"/>
</dbReference>
<protein>
    <recommendedName>
        <fullName evidence="3">DUF4192 domain-containing protein</fullName>
    </recommendedName>
</protein>
<dbReference type="eggNOG" id="ENOG5031GJC">
    <property type="taxonomic scope" value="Bacteria"/>
</dbReference>
<accession>A0A0A0JYF6</accession>
<comment type="caution">
    <text evidence="1">The sequence shown here is derived from an EMBL/GenBank/DDBJ whole genome shotgun (WGS) entry which is preliminary data.</text>
</comment>
<proteinExistence type="predicted"/>
<evidence type="ECO:0000313" key="1">
    <source>
        <dbReference type="EMBL" id="KGN41774.1"/>
    </source>
</evidence>